<gene>
    <name evidence="6" type="ORF">SSS_4564</name>
</gene>
<dbReference type="OMA" id="IMDGQFR"/>
<feature type="region of interest" description="Disordered" evidence="4">
    <location>
        <begin position="49"/>
        <end position="94"/>
    </location>
</feature>
<reference evidence="8" key="1">
    <citation type="journal article" date="2020" name="PLoS Negl. Trop. Dis.">
        <title>High-quality nuclear genome for Sarcoptes scabiei-A critical resource for a neglected parasite.</title>
        <authorList>
            <person name="Korhonen P.K."/>
            <person name="Gasser R.B."/>
            <person name="Ma G."/>
            <person name="Wang T."/>
            <person name="Stroehlein A.J."/>
            <person name="Young N.D."/>
            <person name="Ang C.S."/>
            <person name="Fernando D.D."/>
            <person name="Lu H.C."/>
            <person name="Taylor S."/>
            <person name="Reynolds S.L."/>
            <person name="Mofiz E."/>
            <person name="Najaraj S.H."/>
            <person name="Gowda H."/>
            <person name="Madugundu A."/>
            <person name="Renuse S."/>
            <person name="Holt D."/>
            <person name="Pandey A."/>
            <person name="Papenfuss A.T."/>
            <person name="Fischer K."/>
        </authorList>
    </citation>
    <scope>NUCLEOTIDE SEQUENCE [LARGE SCALE GENOMIC DNA]</scope>
</reference>
<evidence type="ECO:0000256" key="2">
    <source>
        <dbReference type="ARBA" id="ARBA00039785"/>
    </source>
</evidence>
<reference evidence="6" key="2">
    <citation type="submission" date="2020-01" db="EMBL/GenBank/DDBJ databases">
        <authorList>
            <person name="Korhonen P.K.K."/>
            <person name="Guangxu M.G."/>
            <person name="Wang T.W."/>
            <person name="Stroehlein A.J.S."/>
            <person name="Young N.D."/>
            <person name="Ang C.-S.A."/>
            <person name="Fernando D.W.F."/>
            <person name="Lu H.L."/>
            <person name="Taylor S.T."/>
            <person name="Ehtesham M.E.M."/>
            <person name="Najaraj S.H.N."/>
            <person name="Harsha G.H.G."/>
            <person name="Madugundu A.M."/>
            <person name="Renuse S.R."/>
            <person name="Holt D.H."/>
            <person name="Pandey A.P."/>
            <person name="Papenfuss A.P."/>
            <person name="Gasser R.B.G."/>
            <person name="Fischer K.F."/>
        </authorList>
    </citation>
    <scope>NUCLEOTIDE SEQUENCE</scope>
    <source>
        <strain evidence="6">SSS_KF_BRIS2020</strain>
    </source>
</reference>
<dbReference type="PANTHER" id="PTHR13847">
    <property type="entry name" value="SARCOSINE DEHYDROGENASE-RELATED"/>
    <property type="match status" value="1"/>
</dbReference>
<dbReference type="Proteomes" id="UP000070412">
    <property type="component" value="Unassembled WGS sequence"/>
</dbReference>
<feature type="compositionally biased region" description="Low complexity" evidence="4">
    <location>
        <begin position="54"/>
        <end position="76"/>
    </location>
</feature>
<dbReference type="InterPro" id="IPR006076">
    <property type="entry name" value="FAD-dep_OxRdtase"/>
</dbReference>
<evidence type="ECO:0000313" key="6">
    <source>
        <dbReference type="EMBL" id="KAF7494377.1"/>
    </source>
</evidence>
<keyword evidence="1" id="KW-0560">Oxidoreductase</keyword>
<evidence type="ECO:0000256" key="1">
    <source>
        <dbReference type="ARBA" id="ARBA00023002"/>
    </source>
</evidence>
<dbReference type="GO" id="GO:0032981">
    <property type="term" value="P:mitochondrial respiratory chain complex I assembly"/>
    <property type="evidence" value="ECO:0007669"/>
    <property type="project" value="TreeGrafter"/>
</dbReference>
<dbReference type="InterPro" id="IPR036188">
    <property type="entry name" value="FAD/NAD-bd_sf"/>
</dbReference>
<dbReference type="EnsemblMetazoa" id="SSS_4564s_mrna">
    <property type="protein sequence ID" value="KAF7494377.1"/>
    <property type="gene ID" value="SSS_4564"/>
</dbReference>
<accession>A0A834RF74</accession>
<reference evidence="7" key="3">
    <citation type="submission" date="2022-06" db="UniProtKB">
        <authorList>
            <consortium name="EnsemblMetazoa"/>
        </authorList>
    </citation>
    <scope>IDENTIFICATION</scope>
</reference>
<dbReference type="EMBL" id="WVUK01000053">
    <property type="protein sequence ID" value="KAF7494377.1"/>
    <property type="molecule type" value="Genomic_DNA"/>
</dbReference>
<sequence length="601" mass="68454">MKKAFANFSNNFGSDFVSFFSPSTMRLITKFLQRNCQIFRSSQLQKRSLCDQKSSSASGTESPTSNDPSSKSSNEKANTLVKSDPNIQLDPKPKKISHPKLIVIEDPDNFLGKKSKSKNEPIIGPDGVPYDPAEDEYYDNHLLPFKYPQYFTKHLGFHNAVETIKEDLSILKKGRIHKVREELGCPREVDICIFGGGIIGSAVAYFLKQKAPFGYKVAVVERDPTYSRSSTALSTGGLRQQFSMEENILMSMYSAEFIRNARRDLSILDGEPPDINYHPQGFLILADESQAEKMLEYHKLQIEMGCLVELYTPDRLKKKFPMINIENIVLGSYGVQNEGWFDPYALLIALKAKAQFFGTEFVNAEILDFNFRHDFHEDSVTCHHVIVREPDGNTEQIQFGLGVICTGYESGQIAKLLGYGQDVSDWRCTVNFPIEPKKRYIYAFNAKDGPGLNFPFLIDSSSVFCRREGLGGNFICGRTPNADEEPEINDLDVDYSYFEKRIHSTLVERVPSFSPIKLRGAWAGLYDHNRIDQNPLVGQDPYYENLFWATGFGHLANQMAPAVGRAMMELLLYSEYQTIDLTKFNWERLFNNRRLEESYQF</sequence>
<dbReference type="Gene3D" id="3.50.50.60">
    <property type="entry name" value="FAD/NAD(P)-binding domain"/>
    <property type="match status" value="1"/>
</dbReference>
<comment type="function">
    <text evidence="3">Required for the assembly of the mitochondrial membrane respiratory chain NADH dehydrogenase (Complex I). Involved in mid-late stages of complex I assembly.</text>
</comment>
<feature type="domain" description="FAD dependent oxidoreductase" evidence="5">
    <location>
        <begin position="190"/>
        <end position="570"/>
    </location>
</feature>
<keyword evidence="8" id="KW-1185">Reference proteome</keyword>
<dbReference type="AlphaFoldDB" id="A0A834RF74"/>
<evidence type="ECO:0000259" key="5">
    <source>
        <dbReference type="Pfam" id="PF01266"/>
    </source>
</evidence>
<evidence type="ECO:0000256" key="4">
    <source>
        <dbReference type="SAM" id="MobiDB-lite"/>
    </source>
</evidence>
<proteinExistence type="predicted"/>
<dbReference type="GO" id="GO:0016491">
    <property type="term" value="F:oxidoreductase activity"/>
    <property type="evidence" value="ECO:0007669"/>
    <property type="project" value="UniProtKB-KW"/>
</dbReference>
<organism evidence="6">
    <name type="scientific">Sarcoptes scabiei</name>
    <name type="common">Itch mite</name>
    <name type="synonym">Acarus scabiei</name>
    <dbReference type="NCBI Taxonomy" id="52283"/>
    <lineage>
        <taxon>Eukaryota</taxon>
        <taxon>Metazoa</taxon>
        <taxon>Ecdysozoa</taxon>
        <taxon>Arthropoda</taxon>
        <taxon>Chelicerata</taxon>
        <taxon>Arachnida</taxon>
        <taxon>Acari</taxon>
        <taxon>Acariformes</taxon>
        <taxon>Sarcoptiformes</taxon>
        <taxon>Astigmata</taxon>
        <taxon>Psoroptidia</taxon>
        <taxon>Sarcoptoidea</taxon>
        <taxon>Sarcoptidae</taxon>
        <taxon>Sarcoptinae</taxon>
        <taxon>Sarcoptes</taxon>
    </lineage>
</organism>
<dbReference type="OrthoDB" id="424974at2759"/>
<name>A0A834RF74_SARSC</name>
<evidence type="ECO:0000313" key="7">
    <source>
        <dbReference type="EnsemblMetazoa" id="KAF7494377.1"/>
    </source>
</evidence>
<dbReference type="PANTHER" id="PTHR13847:SF287">
    <property type="entry name" value="FAD-DEPENDENT OXIDOREDUCTASE DOMAIN-CONTAINING PROTEIN 1"/>
    <property type="match status" value="1"/>
</dbReference>
<dbReference type="GO" id="GO:0005739">
    <property type="term" value="C:mitochondrion"/>
    <property type="evidence" value="ECO:0007669"/>
    <property type="project" value="GOC"/>
</dbReference>
<evidence type="ECO:0000256" key="3">
    <source>
        <dbReference type="ARBA" id="ARBA00046185"/>
    </source>
</evidence>
<dbReference type="SUPFAM" id="SSF51905">
    <property type="entry name" value="FAD/NAD(P)-binding domain"/>
    <property type="match status" value="1"/>
</dbReference>
<dbReference type="Pfam" id="PF01266">
    <property type="entry name" value="DAO"/>
    <property type="match status" value="1"/>
</dbReference>
<protein>
    <recommendedName>
        <fullName evidence="2">FAD-dependent oxidoreductase domain-containing protein 1</fullName>
    </recommendedName>
</protein>
<dbReference type="Gene3D" id="3.30.9.10">
    <property type="entry name" value="D-Amino Acid Oxidase, subunit A, domain 2"/>
    <property type="match status" value="1"/>
</dbReference>
<evidence type="ECO:0000313" key="8">
    <source>
        <dbReference type="Proteomes" id="UP000070412"/>
    </source>
</evidence>